<comment type="caution">
    <text evidence="1">The sequence shown here is derived from an EMBL/GenBank/DDBJ whole genome shotgun (WGS) entry which is preliminary data.</text>
</comment>
<evidence type="ECO:0000313" key="2">
    <source>
        <dbReference type="Proteomes" id="UP000294685"/>
    </source>
</evidence>
<dbReference type="InterPro" id="IPR030987">
    <property type="entry name" value="AbiV"/>
</dbReference>
<dbReference type="Proteomes" id="UP000294685">
    <property type="component" value="Unassembled WGS sequence"/>
</dbReference>
<keyword evidence="2" id="KW-1185">Reference proteome</keyword>
<dbReference type="EMBL" id="SMLH01000004">
    <property type="protein sequence ID" value="TDE29310.1"/>
    <property type="molecule type" value="Genomic_DNA"/>
</dbReference>
<reference evidence="1 2" key="1">
    <citation type="submission" date="2019-03" db="EMBL/GenBank/DDBJ databases">
        <title>Novel species of Flavobacterium.</title>
        <authorList>
            <person name="Liu Q."/>
            <person name="Xin Y.-H."/>
        </authorList>
    </citation>
    <scope>NUCLEOTIDE SEQUENCE [LARGE SCALE GENOMIC DNA]</scope>
    <source>
        <strain evidence="1 2">LB2P22</strain>
    </source>
</reference>
<gene>
    <name evidence="1" type="ORF">E0I61_09100</name>
</gene>
<accession>A0ABY2DRB8</accession>
<dbReference type="Pfam" id="PF18728">
    <property type="entry name" value="HEPN_AbiV"/>
    <property type="match status" value="1"/>
</dbReference>
<organism evidence="1 2">
    <name type="scientific">Flavobacterium ranwuense</name>
    <dbReference type="NCBI Taxonomy" id="2541725"/>
    <lineage>
        <taxon>Bacteria</taxon>
        <taxon>Pseudomonadati</taxon>
        <taxon>Bacteroidota</taxon>
        <taxon>Flavobacteriia</taxon>
        <taxon>Flavobacteriales</taxon>
        <taxon>Flavobacteriaceae</taxon>
        <taxon>Flavobacterium</taxon>
    </lineage>
</organism>
<dbReference type="NCBIfam" id="TIGR04498">
    <property type="entry name" value="AbiV_defense"/>
    <property type="match status" value="1"/>
</dbReference>
<proteinExistence type="predicted"/>
<evidence type="ECO:0000313" key="1">
    <source>
        <dbReference type="EMBL" id="TDE29310.1"/>
    </source>
</evidence>
<sequence>MNTFINLTAQKSKGIDYSIYKNARQLRKDALLIAENNKSFASGTSLLILSSEEAIKSILVLLHSQGYKTYLIKDAKKFFTDHRVRHQLAQLIELSIGVLESFDKKESNKPVTLLKTKSDFWNGLVNGILEIALASKPLLNSVERVKKLTEFDDKKNQGFYVDFRDRLLIPQIEITKTEFIETKVVVDRIFRFYKGLKILFHPNIKNHYKEENIEILKNQLRVFIDGALKDYSFEKNKL</sequence>
<protein>
    <submittedName>
        <fullName evidence="1">AbiV family abortive infection protein</fullName>
    </submittedName>
</protein>
<name>A0ABY2DRB8_9FLAO</name>
<dbReference type="RefSeq" id="WP_132070850.1">
    <property type="nucleotide sequence ID" value="NZ_SMLH01000004.1"/>
</dbReference>